<keyword evidence="2 5" id="KW-0812">Transmembrane</keyword>
<evidence type="ECO:0000256" key="1">
    <source>
        <dbReference type="ARBA" id="ARBA00004651"/>
    </source>
</evidence>
<evidence type="ECO:0000256" key="3">
    <source>
        <dbReference type="ARBA" id="ARBA00022989"/>
    </source>
</evidence>
<feature type="transmembrane region" description="Helical" evidence="5">
    <location>
        <begin position="262"/>
        <end position="279"/>
    </location>
</feature>
<dbReference type="PROSITE" id="PS50850">
    <property type="entry name" value="MFS"/>
    <property type="match status" value="1"/>
</dbReference>
<feature type="domain" description="Major facilitator superfamily (MFS) profile" evidence="6">
    <location>
        <begin position="15"/>
        <end position="403"/>
    </location>
</feature>
<reference evidence="7 8" key="1">
    <citation type="submission" date="2018-11" db="EMBL/GenBank/DDBJ databases">
        <title>Gordonia insulae sp. nov., isolated from an island soil.</title>
        <authorList>
            <person name="Kim Y.S."/>
            <person name="Kim S.B."/>
        </authorList>
    </citation>
    <scope>NUCLEOTIDE SEQUENCE [LARGE SCALE GENOMIC DNA]</scope>
    <source>
        <strain evidence="7 8">MMS17-SY073</strain>
    </source>
</reference>
<evidence type="ECO:0000256" key="4">
    <source>
        <dbReference type="ARBA" id="ARBA00023136"/>
    </source>
</evidence>
<feature type="transmembrane region" description="Helical" evidence="5">
    <location>
        <begin position="84"/>
        <end position="105"/>
    </location>
</feature>
<evidence type="ECO:0000313" key="7">
    <source>
        <dbReference type="EMBL" id="AZG48461.1"/>
    </source>
</evidence>
<dbReference type="AlphaFoldDB" id="A0A3G8JTI8"/>
<dbReference type="GO" id="GO:0022857">
    <property type="term" value="F:transmembrane transporter activity"/>
    <property type="evidence" value="ECO:0007669"/>
    <property type="project" value="InterPro"/>
</dbReference>
<dbReference type="KEGG" id="gom:D7316_05078"/>
<evidence type="ECO:0000256" key="2">
    <source>
        <dbReference type="ARBA" id="ARBA00022692"/>
    </source>
</evidence>
<keyword evidence="8" id="KW-1185">Reference proteome</keyword>
<protein>
    <submittedName>
        <fullName evidence="7">Putative transporter</fullName>
    </submittedName>
</protein>
<feature type="transmembrane region" description="Helical" evidence="5">
    <location>
        <begin position="17"/>
        <end position="36"/>
    </location>
</feature>
<keyword evidence="4 5" id="KW-0472">Membrane</keyword>
<name>A0A3G8JTI8_9ACTN</name>
<feature type="transmembrane region" description="Helical" evidence="5">
    <location>
        <begin position="48"/>
        <end position="72"/>
    </location>
</feature>
<dbReference type="RefSeq" id="WP_124710661.1">
    <property type="nucleotide sequence ID" value="NZ_CP033972.1"/>
</dbReference>
<sequence length="440" mass="45745">MATLTDPARAQAHLSRFVVFLFAVTAGSSAGCLYYLQPLLHEISMDFSISTATAGLLIAVTQIGYLLGLALVVPLGDFVNRRRLVTGLLLVSCLALVAAGLMPAYGGLLTMVFAVGVSASAAQIVVPWAAAIAAPDERGAVVGNVMSGLLIGILLSRVVSGLVAEVGGWRAILFVAAGLQVLMAAAVWFRAPVARPAAAGSGQSYPQVLRSILTLVGTHDVLRHRMFLGGLSMAAFSCMWTAIAFLLAGAGDSHYSYSEAEIGLFGLAGVAGALVAPVVGKLADRGYLRHTQYGVWGAQIVGWLLLWAGGNEVVMLVIALLVFDFGVQGVQLANQTGVYSLDEQARSRLTTAYMVAYFAGGVIGSSVGGWAYQSGGWGLVCEIGIGSAIVGFAAWALFSWTEREHPVQGRAAHAELRAMVRGAGITSATTSSDAVRRSPS</sequence>
<dbReference type="GO" id="GO:0005886">
    <property type="term" value="C:plasma membrane"/>
    <property type="evidence" value="ECO:0007669"/>
    <property type="project" value="UniProtKB-SubCell"/>
</dbReference>
<evidence type="ECO:0000259" key="6">
    <source>
        <dbReference type="PROSITE" id="PS50850"/>
    </source>
</evidence>
<keyword evidence="3 5" id="KW-1133">Transmembrane helix</keyword>
<feature type="transmembrane region" description="Helical" evidence="5">
    <location>
        <begin position="169"/>
        <end position="189"/>
    </location>
</feature>
<dbReference type="Pfam" id="PF07690">
    <property type="entry name" value="MFS_1"/>
    <property type="match status" value="1"/>
</dbReference>
<dbReference type="InterPro" id="IPR020846">
    <property type="entry name" value="MFS_dom"/>
</dbReference>
<feature type="transmembrane region" description="Helical" evidence="5">
    <location>
        <begin position="227"/>
        <end position="250"/>
    </location>
</feature>
<evidence type="ECO:0000256" key="5">
    <source>
        <dbReference type="SAM" id="Phobius"/>
    </source>
</evidence>
<feature type="transmembrane region" description="Helical" evidence="5">
    <location>
        <begin position="354"/>
        <end position="371"/>
    </location>
</feature>
<dbReference type="InterPro" id="IPR011701">
    <property type="entry name" value="MFS"/>
</dbReference>
<dbReference type="Proteomes" id="UP000271469">
    <property type="component" value="Chromosome"/>
</dbReference>
<accession>A0A3G8JTI8</accession>
<dbReference type="PANTHER" id="PTHR42910:SF1">
    <property type="entry name" value="MAJOR FACILITATOR SUPERFAMILY (MFS) PROFILE DOMAIN-CONTAINING PROTEIN"/>
    <property type="match status" value="1"/>
</dbReference>
<dbReference type="OrthoDB" id="9815356at2"/>
<dbReference type="Gene3D" id="1.20.1250.20">
    <property type="entry name" value="MFS general substrate transporter like domains"/>
    <property type="match status" value="1"/>
</dbReference>
<dbReference type="PANTHER" id="PTHR42910">
    <property type="entry name" value="TRANSPORTER SCO4007-RELATED"/>
    <property type="match status" value="1"/>
</dbReference>
<dbReference type="SUPFAM" id="SSF103473">
    <property type="entry name" value="MFS general substrate transporter"/>
    <property type="match status" value="1"/>
</dbReference>
<dbReference type="InterPro" id="IPR036259">
    <property type="entry name" value="MFS_trans_sf"/>
</dbReference>
<comment type="subcellular location">
    <subcellularLocation>
        <location evidence="1">Cell membrane</location>
        <topology evidence="1">Multi-pass membrane protein</topology>
    </subcellularLocation>
</comment>
<evidence type="ECO:0000313" key="8">
    <source>
        <dbReference type="Proteomes" id="UP000271469"/>
    </source>
</evidence>
<feature type="transmembrane region" description="Helical" evidence="5">
    <location>
        <begin position="111"/>
        <end position="134"/>
    </location>
</feature>
<feature type="transmembrane region" description="Helical" evidence="5">
    <location>
        <begin position="377"/>
        <end position="398"/>
    </location>
</feature>
<gene>
    <name evidence="7" type="ORF">D7316_05078</name>
</gene>
<organism evidence="7 8">
    <name type="scientific">Gordonia insulae</name>
    <dbReference type="NCBI Taxonomy" id="2420509"/>
    <lineage>
        <taxon>Bacteria</taxon>
        <taxon>Bacillati</taxon>
        <taxon>Actinomycetota</taxon>
        <taxon>Actinomycetes</taxon>
        <taxon>Mycobacteriales</taxon>
        <taxon>Gordoniaceae</taxon>
        <taxon>Gordonia</taxon>
    </lineage>
</organism>
<proteinExistence type="predicted"/>
<dbReference type="EMBL" id="CP033972">
    <property type="protein sequence ID" value="AZG48461.1"/>
    <property type="molecule type" value="Genomic_DNA"/>
</dbReference>
<feature type="transmembrane region" description="Helical" evidence="5">
    <location>
        <begin position="141"/>
        <end position="163"/>
    </location>
</feature>
<dbReference type="CDD" id="cd17324">
    <property type="entry name" value="MFS_NepI_like"/>
    <property type="match status" value="1"/>
</dbReference>